<accession>A0A2B0U1W0</accession>
<evidence type="ECO:0000313" key="3">
    <source>
        <dbReference type="Proteomes" id="UP000224076"/>
    </source>
</evidence>
<proteinExistence type="predicted"/>
<dbReference type="EMBL" id="NVDG01000027">
    <property type="protein sequence ID" value="PFU41442.1"/>
    <property type="molecule type" value="Genomic_DNA"/>
</dbReference>
<sequence length="67" mass="8211">MAVLVVENLYQMSLLLMLLCSFFFYRYLKNIKRERKLTVFEFTMYIITLFTIYTWVFTSIIKFLSKS</sequence>
<protein>
    <submittedName>
        <fullName evidence="2">Uncharacterized protein</fullName>
    </submittedName>
</protein>
<keyword evidence="1" id="KW-0472">Membrane</keyword>
<keyword evidence="1" id="KW-0812">Transmembrane</keyword>
<dbReference type="RefSeq" id="WP_000279913.1">
    <property type="nucleotide sequence ID" value="NZ_NUXC01000007.1"/>
</dbReference>
<gene>
    <name evidence="2" type="ORF">COK86_16875</name>
</gene>
<feature type="transmembrane region" description="Helical" evidence="1">
    <location>
        <begin position="40"/>
        <end position="61"/>
    </location>
</feature>
<evidence type="ECO:0000313" key="2">
    <source>
        <dbReference type="EMBL" id="PFU41442.1"/>
    </source>
</evidence>
<dbReference type="Proteomes" id="UP000224076">
    <property type="component" value="Unassembled WGS sequence"/>
</dbReference>
<feature type="transmembrane region" description="Helical" evidence="1">
    <location>
        <begin position="12"/>
        <end position="28"/>
    </location>
</feature>
<dbReference type="AlphaFoldDB" id="A0A2B0U1W0"/>
<evidence type="ECO:0000256" key="1">
    <source>
        <dbReference type="SAM" id="Phobius"/>
    </source>
</evidence>
<organism evidence="2 3">
    <name type="scientific">Bacillus cereus</name>
    <dbReference type="NCBI Taxonomy" id="1396"/>
    <lineage>
        <taxon>Bacteria</taxon>
        <taxon>Bacillati</taxon>
        <taxon>Bacillota</taxon>
        <taxon>Bacilli</taxon>
        <taxon>Bacillales</taxon>
        <taxon>Bacillaceae</taxon>
        <taxon>Bacillus</taxon>
        <taxon>Bacillus cereus group</taxon>
    </lineage>
</organism>
<reference evidence="2 3" key="1">
    <citation type="submission" date="2017-09" db="EMBL/GenBank/DDBJ databases">
        <title>Large-scale bioinformatics analysis of Bacillus genomes uncovers conserved roles of natural products in bacterial physiology.</title>
        <authorList>
            <consortium name="Agbiome Team Llc"/>
            <person name="Bleich R.M."/>
            <person name="Grubbs K.J."/>
            <person name="Santa Maria K.C."/>
            <person name="Allen S.E."/>
            <person name="Farag S."/>
            <person name="Shank E.A."/>
            <person name="Bowers A."/>
        </authorList>
    </citation>
    <scope>NUCLEOTIDE SEQUENCE [LARGE SCALE GENOMIC DNA]</scope>
    <source>
        <strain evidence="2 3">AFS061806</strain>
    </source>
</reference>
<name>A0A2B0U1W0_BACCE</name>
<comment type="caution">
    <text evidence="2">The sequence shown here is derived from an EMBL/GenBank/DDBJ whole genome shotgun (WGS) entry which is preliminary data.</text>
</comment>
<keyword evidence="1" id="KW-1133">Transmembrane helix</keyword>